<dbReference type="InterPro" id="IPR016166">
    <property type="entry name" value="FAD-bd_PCMH"/>
</dbReference>
<protein>
    <recommendedName>
        <fullName evidence="3">cytokinin dehydrogenase</fullName>
        <ecNumber evidence="3">1.5.99.12</ecNumber>
    </recommendedName>
</protein>
<dbReference type="PANTHER" id="PTHR13878:SF115">
    <property type="entry name" value="CYTOKININ DEHYDROGENASE"/>
    <property type="match status" value="1"/>
</dbReference>
<dbReference type="InterPro" id="IPR015345">
    <property type="entry name" value="Cytokinin_DH_FAD/cytokin-bd"/>
</dbReference>
<dbReference type="PANTHER" id="PTHR13878">
    <property type="entry name" value="GULONOLACTONE OXIDASE"/>
    <property type="match status" value="1"/>
</dbReference>
<gene>
    <name evidence="9" type="ORF">O6P43_022419</name>
</gene>
<feature type="domain" description="FAD-binding PCMH-type" evidence="8">
    <location>
        <begin position="64"/>
        <end position="246"/>
    </location>
</feature>
<evidence type="ECO:0000256" key="5">
    <source>
        <dbReference type="ARBA" id="ARBA00022827"/>
    </source>
</evidence>
<dbReference type="SUPFAM" id="SSF56176">
    <property type="entry name" value="FAD-binding/transporter-associated domain-like"/>
    <property type="match status" value="1"/>
</dbReference>
<dbReference type="Gene3D" id="3.30.43.10">
    <property type="entry name" value="Uridine Diphospho-n-acetylenolpyruvylglucosamine Reductase, domain 2"/>
    <property type="match status" value="1"/>
</dbReference>
<evidence type="ECO:0000256" key="2">
    <source>
        <dbReference type="ARBA" id="ARBA00005466"/>
    </source>
</evidence>
<comment type="caution">
    <text evidence="9">The sequence shown here is derived from an EMBL/GenBank/DDBJ whole genome shotgun (WGS) entry which is preliminary data.</text>
</comment>
<comment type="similarity">
    <text evidence="2">Belongs to the oxygen-dependent FAD-linked oxidoreductase family.</text>
</comment>
<evidence type="ECO:0000313" key="10">
    <source>
        <dbReference type="Proteomes" id="UP001163823"/>
    </source>
</evidence>
<sequence length="527" mass="60026">MGTKFVYPKYVHLNLLSTCLVVSIICTIAVSHSLPWQPPQEIANKLHQGPETLTQASDDYGHIIHQSPLAVLDPSSNFDIASLINFSNSLPIPFTISPRGQAHSVQGQAMATNGVVVNMTELGKNGSRIVVYEKKAPLGKFYADVGGEQLWIDVLHATLERGLTPVSWTDYLFLSVGGTLSNAGISGQSFRFGPQITNVHEIDVVTGKGEFFTCSSEKNSELFYSALGGLGQFGIITRARIPLQTAPTRVKWIRLLYNNFSAFSGDQEHLITFDERKRKNAPNYIEGFLLLNQQPLDLSFYPVIDHTRISSLVTKEGIIYILELAKYYNDDDRTKETVEQEAQQLMKDLNFIPEFLFEKDVSYEEFLNRVHEDELFLRSQGLWDLSHPWLNIFVPKSRISDFDSGVFRNIILKQNLTAGVVLVYPMNRSKWDNRMSAVTPDEDVFYVVGFLHTSGFDEWQTFDVQNKEILQFCDNAGIEIRQYLPQYTTQEEWMKHFGPKWKNFQERKDQFDPKHILSPGQGIFNEN</sequence>
<keyword evidence="10" id="KW-1185">Reference proteome</keyword>
<accession>A0AAD7LEX2</accession>
<dbReference type="InterPro" id="IPR006094">
    <property type="entry name" value="Oxid_FAD_bind_N"/>
</dbReference>
<organism evidence="9 10">
    <name type="scientific">Quillaja saponaria</name>
    <name type="common">Soap bark tree</name>
    <dbReference type="NCBI Taxonomy" id="32244"/>
    <lineage>
        <taxon>Eukaryota</taxon>
        <taxon>Viridiplantae</taxon>
        <taxon>Streptophyta</taxon>
        <taxon>Embryophyta</taxon>
        <taxon>Tracheophyta</taxon>
        <taxon>Spermatophyta</taxon>
        <taxon>Magnoliopsida</taxon>
        <taxon>eudicotyledons</taxon>
        <taxon>Gunneridae</taxon>
        <taxon>Pentapetalae</taxon>
        <taxon>rosids</taxon>
        <taxon>fabids</taxon>
        <taxon>Fabales</taxon>
        <taxon>Quillajaceae</taxon>
        <taxon>Quillaja</taxon>
    </lineage>
</organism>
<evidence type="ECO:0000256" key="3">
    <source>
        <dbReference type="ARBA" id="ARBA00011928"/>
    </source>
</evidence>
<dbReference type="AlphaFoldDB" id="A0AAD7LEX2"/>
<reference evidence="9" key="1">
    <citation type="journal article" date="2023" name="Science">
        <title>Elucidation of the pathway for biosynthesis of saponin adjuvants from the soapbark tree.</title>
        <authorList>
            <person name="Reed J."/>
            <person name="Orme A."/>
            <person name="El-Demerdash A."/>
            <person name="Owen C."/>
            <person name="Martin L.B.B."/>
            <person name="Misra R.C."/>
            <person name="Kikuchi S."/>
            <person name="Rejzek M."/>
            <person name="Martin A.C."/>
            <person name="Harkess A."/>
            <person name="Leebens-Mack J."/>
            <person name="Louveau T."/>
            <person name="Stephenson M.J."/>
            <person name="Osbourn A."/>
        </authorList>
    </citation>
    <scope>NUCLEOTIDE SEQUENCE</scope>
    <source>
        <strain evidence="9">S10</strain>
    </source>
</reference>
<comment type="cofactor">
    <cofactor evidence="1">
        <name>FAD</name>
        <dbReference type="ChEBI" id="CHEBI:57692"/>
    </cofactor>
</comment>
<dbReference type="Gene3D" id="3.40.462.10">
    <property type="entry name" value="FAD-linked oxidases, C-terminal domain"/>
    <property type="match status" value="1"/>
</dbReference>
<dbReference type="GO" id="GO:0019139">
    <property type="term" value="F:cytokinin dehydrogenase activity"/>
    <property type="evidence" value="ECO:0007669"/>
    <property type="project" value="UniProtKB-EC"/>
</dbReference>
<dbReference type="Proteomes" id="UP001163823">
    <property type="component" value="Chromosome 9"/>
</dbReference>
<evidence type="ECO:0000313" key="9">
    <source>
        <dbReference type="EMBL" id="KAJ7955900.1"/>
    </source>
</evidence>
<dbReference type="InterPro" id="IPR016164">
    <property type="entry name" value="FAD-linked_Oxase-like_C"/>
</dbReference>
<dbReference type="KEGG" id="qsa:O6P43_022419"/>
<dbReference type="InterPro" id="IPR016167">
    <property type="entry name" value="FAD-bd_PCMH_sub1"/>
</dbReference>
<dbReference type="Gene3D" id="3.30.465.10">
    <property type="match status" value="1"/>
</dbReference>
<dbReference type="Pfam" id="PF01565">
    <property type="entry name" value="FAD_binding_4"/>
    <property type="match status" value="1"/>
</dbReference>
<dbReference type="InterPro" id="IPR016170">
    <property type="entry name" value="Cytok_DH_C_sf"/>
</dbReference>
<dbReference type="SUPFAM" id="SSF55103">
    <property type="entry name" value="FAD-linked oxidases, C-terminal domain"/>
    <property type="match status" value="1"/>
</dbReference>
<dbReference type="EMBL" id="JARAOO010000009">
    <property type="protein sequence ID" value="KAJ7955900.1"/>
    <property type="molecule type" value="Genomic_DNA"/>
</dbReference>
<dbReference type="EC" id="1.5.99.12" evidence="3"/>
<dbReference type="Pfam" id="PF09265">
    <property type="entry name" value="Cytokin-bind"/>
    <property type="match status" value="1"/>
</dbReference>
<keyword evidence="4" id="KW-0285">Flavoprotein</keyword>
<dbReference type="InterPro" id="IPR050432">
    <property type="entry name" value="FAD-linked_Oxidoreductases_BP"/>
</dbReference>
<dbReference type="GO" id="GO:0009690">
    <property type="term" value="P:cytokinin metabolic process"/>
    <property type="evidence" value="ECO:0007669"/>
    <property type="project" value="InterPro"/>
</dbReference>
<dbReference type="InterPro" id="IPR016169">
    <property type="entry name" value="FAD-bd_PCMH_sub2"/>
</dbReference>
<evidence type="ECO:0000259" key="8">
    <source>
        <dbReference type="PROSITE" id="PS51387"/>
    </source>
</evidence>
<evidence type="ECO:0000256" key="7">
    <source>
        <dbReference type="ARBA" id="ARBA00048224"/>
    </source>
</evidence>
<evidence type="ECO:0000256" key="1">
    <source>
        <dbReference type="ARBA" id="ARBA00001974"/>
    </source>
</evidence>
<keyword evidence="5" id="KW-0274">FAD</keyword>
<dbReference type="InterPro" id="IPR036318">
    <property type="entry name" value="FAD-bd_PCMH-like_sf"/>
</dbReference>
<proteinExistence type="inferred from homology"/>
<dbReference type="GO" id="GO:0071949">
    <property type="term" value="F:FAD binding"/>
    <property type="evidence" value="ECO:0007669"/>
    <property type="project" value="InterPro"/>
</dbReference>
<comment type="catalytic activity">
    <reaction evidence="7">
        <text>N(6)-dimethylallyladenine + A + H2O = 3-methyl-2-butenal + adenine + AH2</text>
        <dbReference type="Rhea" id="RHEA:13625"/>
        <dbReference type="ChEBI" id="CHEBI:13193"/>
        <dbReference type="ChEBI" id="CHEBI:15377"/>
        <dbReference type="ChEBI" id="CHEBI:15825"/>
        <dbReference type="ChEBI" id="CHEBI:16708"/>
        <dbReference type="ChEBI" id="CHEBI:17499"/>
        <dbReference type="ChEBI" id="CHEBI:17660"/>
        <dbReference type="EC" id="1.5.99.12"/>
    </reaction>
</comment>
<evidence type="ECO:0000256" key="6">
    <source>
        <dbReference type="ARBA" id="ARBA00023002"/>
    </source>
</evidence>
<dbReference type="PROSITE" id="PS51387">
    <property type="entry name" value="FAD_PCMH"/>
    <property type="match status" value="1"/>
</dbReference>
<keyword evidence="6" id="KW-0560">Oxidoreductase</keyword>
<evidence type="ECO:0000256" key="4">
    <source>
        <dbReference type="ARBA" id="ARBA00022630"/>
    </source>
</evidence>
<name>A0AAD7LEX2_QUISA</name>